<feature type="domain" description="DUF1206" evidence="2">
    <location>
        <begin position="102"/>
        <end position="176"/>
    </location>
</feature>
<feature type="domain" description="DUF1206" evidence="2">
    <location>
        <begin position="22"/>
        <end position="88"/>
    </location>
</feature>
<accession>A0A6N4V8Y8</accession>
<evidence type="ECO:0000313" key="4">
    <source>
        <dbReference type="Proteomes" id="UP000466785"/>
    </source>
</evidence>
<feature type="transmembrane region" description="Helical" evidence="1">
    <location>
        <begin position="196"/>
        <end position="226"/>
    </location>
</feature>
<feature type="transmembrane region" description="Helical" evidence="1">
    <location>
        <begin position="63"/>
        <end position="83"/>
    </location>
</feature>
<reference evidence="3 4" key="1">
    <citation type="journal article" date="2019" name="Emerg. Microbes Infect.">
        <title>Comprehensive subspecies identification of 175 nontuberculous mycobacteria species based on 7547 genomic profiles.</title>
        <authorList>
            <person name="Matsumoto Y."/>
            <person name="Kinjo T."/>
            <person name="Motooka D."/>
            <person name="Nabeya D."/>
            <person name="Jung N."/>
            <person name="Uechi K."/>
            <person name="Horii T."/>
            <person name="Iida T."/>
            <person name="Fujita J."/>
            <person name="Nakamura S."/>
        </authorList>
    </citation>
    <scope>NUCLEOTIDE SEQUENCE [LARGE SCALE GENOMIC DNA]</scope>
    <source>
        <strain evidence="3 4">JCM 12603</strain>
    </source>
</reference>
<evidence type="ECO:0000256" key="1">
    <source>
        <dbReference type="SAM" id="Phobius"/>
    </source>
</evidence>
<dbReference type="Pfam" id="PF06724">
    <property type="entry name" value="DUF1206"/>
    <property type="match status" value="3"/>
</dbReference>
<feature type="transmembrane region" description="Helical" evidence="1">
    <location>
        <begin position="103"/>
        <end position="127"/>
    </location>
</feature>
<organism evidence="3 4">
    <name type="scientific">Mycolicibacterium poriferae</name>
    <dbReference type="NCBI Taxonomy" id="39694"/>
    <lineage>
        <taxon>Bacteria</taxon>
        <taxon>Bacillati</taxon>
        <taxon>Actinomycetota</taxon>
        <taxon>Actinomycetes</taxon>
        <taxon>Mycobacteriales</taxon>
        <taxon>Mycobacteriaceae</taxon>
        <taxon>Mycolicibacterium</taxon>
    </lineage>
</organism>
<dbReference type="RefSeq" id="WP_163675474.1">
    <property type="nucleotide sequence ID" value="NZ_AP022570.1"/>
</dbReference>
<feature type="domain" description="DUF1206" evidence="2">
    <location>
        <begin position="203"/>
        <end position="272"/>
    </location>
</feature>
<protein>
    <recommendedName>
        <fullName evidence="2">DUF1206 domain-containing protein</fullName>
    </recommendedName>
</protein>
<proteinExistence type="predicted"/>
<gene>
    <name evidence="3" type="ORF">MPOR_32580</name>
</gene>
<keyword evidence="4" id="KW-1185">Reference proteome</keyword>
<dbReference type="Proteomes" id="UP000466785">
    <property type="component" value="Chromosome"/>
</dbReference>
<feature type="transmembrane region" description="Helical" evidence="1">
    <location>
        <begin position="157"/>
        <end position="175"/>
    </location>
</feature>
<evidence type="ECO:0000259" key="2">
    <source>
        <dbReference type="Pfam" id="PF06724"/>
    </source>
</evidence>
<evidence type="ECO:0000313" key="3">
    <source>
        <dbReference type="EMBL" id="BBX52232.1"/>
    </source>
</evidence>
<keyword evidence="1" id="KW-0472">Membrane</keyword>
<feature type="transmembrane region" description="Helical" evidence="1">
    <location>
        <begin position="21"/>
        <end position="43"/>
    </location>
</feature>
<keyword evidence="1" id="KW-0812">Transmembrane</keyword>
<dbReference type="KEGG" id="mpof:MPOR_32580"/>
<sequence>MTHATTRAQERAGGVRTKVARVGLVGMGLLYALLGVLAINVATGDRATASRTGAVQAVAQAPLGRFLLIGLTAALIALVIWKATQAIAGDPVEGSDASDRIKYVFKALLFGTAALSAVAILIANWGFSASVPGSGSGTGANQQQATALVMGFPGGRWIVMVVGLAAVGLGCYQIFRNTVKCEFMERLHVSGDKERVVAAFGRLGYAGSGAVTIGVGVFLFLAGMQYDPDNVKGLSGLLAELAGNGWGQLALWLIALGLLAYGLFALAEARYRRAT</sequence>
<keyword evidence="1" id="KW-1133">Transmembrane helix</keyword>
<dbReference type="EMBL" id="AP022570">
    <property type="protein sequence ID" value="BBX52232.1"/>
    <property type="molecule type" value="Genomic_DNA"/>
</dbReference>
<dbReference type="AlphaFoldDB" id="A0A6N4V8Y8"/>
<dbReference type="InterPro" id="IPR009597">
    <property type="entry name" value="DUF1206"/>
</dbReference>
<feature type="transmembrane region" description="Helical" evidence="1">
    <location>
        <begin position="246"/>
        <end position="267"/>
    </location>
</feature>
<name>A0A6N4V8Y8_9MYCO</name>